<organism evidence="1 2">
    <name type="scientific">Portunus trituberculatus</name>
    <name type="common">Swimming crab</name>
    <name type="synonym">Neptunus trituberculatus</name>
    <dbReference type="NCBI Taxonomy" id="210409"/>
    <lineage>
        <taxon>Eukaryota</taxon>
        <taxon>Metazoa</taxon>
        <taxon>Ecdysozoa</taxon>
        <taxon>Arthropoda</taxon>
        <taxon>Crustacea</taxon>
        <taxon>Multicrustacea</taxon>
        <taxon>Malacostraca</taxon>
        <taxon>Eumalacostraca</taxon>
        <taxon>Eucarida</taxon>
        <taxon>Decapoda</taxon>
        <taxon>Pleocyemata</taxon>
        <taxon>Brachyura</taxon>
        <taxon>Eubrachyura</taxon>
        <taxon>Portunoidea</taxon>
        <taxon>Portunidae</taxon>
        <taxon>Portuninae</taxon>
        <taxon>Portunus</taxon>
    </lineage>
</organism>
<proteinExistence type="predicted"/>
<comment type="caution">
    <text evidence="1">The sequence shown here is derived from an EMBL/GenBank/DDBJ whole genome shotgun (WGS) entry which is preliminary data.</text>
</comment>
<dbReference type="AlphaFoldDB" id="A0A5B7IW21"/>
<dbReference type="Proteomes" id="UP000324222">
    <property type="component" value="Unassembled WGS sequence"/>
</dbReference>
<gene>
    <name evidence="1" type="ORF">E2C01_079598</name>
</gene>
<evidence type="ECO:0000313" key="2">
    <source>
        <dbReference type="Proteomes" id="UP000324222"/>
    </source>
</evidence>
<reference evidence="1 2" key="1">
    <citation type="submission" date="2019-05" db="EMBL/GenBank/DDBJ databases">
        <title>Another draft genome of Portunus trituberculatus and its Hox gene families provides insights of decapod evolution.</title>
        <authorList>
            <person name="Jeong J.-H."/>
            <person name="Song I."/>
            <person name="Kim S."/>
            <person name="Choi T."/>
            <person name="Kim D."/>
            <person name="Ryu S."/>
            <person name="Kim W."/>
        </authorList>
    </citation>
    <scope>NUCLEOTIDE SEQUENCE [LARGE SCALE GENOMIC DNA]</scope>
    <source>
        <tissue evidence="1">Muscle</tissue>
    </source>
</reference>
<sequence length="68" mass="7350">MYLKPFSFSVTSRTTPLAPRGTGNLTLSSQHFSPGSQFSASLSTANTDEAYLTERGVRADNFGDFTLV</sequence>
<name>A0A5B7IW21_PORTR</name>
<accession>A0A5B7IW21</accession>
<protein>
    <submittedName>
        <fullName evidence="1">Uncharacterized protein</fullName>
    </submittedName>
</protein>
<evidence type="ECO:0000313" key="1">
    <source>
        <dbReference type="EMBL" id="MPC84848.1"/>
    </source>
</evidence>
<keyword evidence="2" id="KW-1185">Reference proteome</keyword>
<dbReference type="EMBL" id="VSRR010066594">
    <property type="protein sequence ID" value="MPC84848.1"/>
    <property type="molecule type" value="Genomic_DNA"/>
</dbReference>